<gene>
    <name evidence="2" type="ORF">HMF3257_24060</name>
</gene>
<name>A0A327NUI3_9BACT</name>
<evidence type="ECO:0000259" key="1">
    <source>
        <dbReference type="SMART" id="SM00871"/>
    </source>
</evidence>
<dbReference type="SUPFAM" id="SSF55136">
    <property type="entry name" value="Probable bacterial effector-binding domain"/>
    <property type="match status" value="1"/>
</dbReference>
<proteinExistence type="predicted"/>
<organism evidence="2 3">
    <name type="scientific">Spirosoma telluris</name>
    <dbReference type="NCBI Taxonomy" id="2183553"/>
    <lineage>
        <taxon>Bacteria</taxon>
        <taxon>Pseudomonadati</taxon>
        <taxon>Bacteroidota</taxon>
        <taxon>Cytophagia</taxon>
        <taxon>Cytophagales</taxon>
        <taxon>Cytophagaceae</taxon>
        <taxon>Spirosoma</taxon>
    </lineage>
</organism>
<sequence>MTTQLTIPENALLEKETQPFTAITFTTRTTLQTLSQYAPRVAHDLYREASRLHLDIAGPIQWIYTGVTGDQTNEFQLEIVLPIHQPGKQSDNFSYQTFPAFHCLSYTHTGPWSDFGELYDALFGQFHRDGHQTDGRVREVYIIVDLEHMEKCVTEIQIALV</sequence>
<dbReference type="SMART" id="SM00871">
    <property type="entry name" value="AraC_E_bind"/>
    <property type="match status" value="1"/>
</dbReference>
<dbReference type="RefSeq" id="WP_111346137.1">
    <property type="nucleotide sequence ID" value="NZ_QLII01000001.1"/>
</dbReference>
<evidence type="ECO:0000313" key="3">
    <source>
        <dbReference type="Proteomes" id="UP000249016"/>
    </source>
</evidence>
<dbReference type="Gene3D" id="3.20.80.10">
    <property type="entry name" value="Regulatory factor, effector binding domain"/>
    <property type="match status" value="1"/>
</dbReference>
<comment type="caution">
    <text evidence="2">The sequence shown here is derived from an EMBL/GenBank/DDBJ whole genome shotgun (WGS) entry which is preliminary data.</text>
</comment>
<keyword evidence="3" id="KW-1185">Reference proteome</keyword>
<dbReference type="OrthoDB" id="6003696at2"/>
<accession>A0A327NUI3</accession>
<feature type="domain" description="AraC effector-binding" evidence="1">
    <location>
        <begin position="10"/>
        <end position="161"/>
    </location>
</feature>
<dbReference type="EMBL" id="QLII01000001">
    <property type="protein sequence ID" value="RAI76468.1"/>
    <property type="molecule type" value="Genomic_DNA"/>
</dbReference>
<evidence type="ECO:0000313" key="2">
    <source>
        <dbReference type="EMBL" id="RAI76468.1"/>
    </source>
</evidence>
<dbReference type="Proteomes" id="UP000249016">
    <property type="component" value="Unassembled WGS sequence"/>
</dbReference>
<reference evidence="2 3" key="1">
    <citation type="submission" date="2018-06" db="EMBL/GenBank/DDBJ databases">
        <title>Spirosoma sp. HMF3257 Genome sequencing and assembly.</title>
        <authorList>
            <person name="Kang H."/>
            <person name="Cha I."/>
            <person name="Kim H."/>
            <person name="Kang J."/>
            <person name="Joh K."/>
        </authorList>
    </citation>
    <scope>NUCLEOTIDE SEQUENCE [LARGE SCALE GENOMIC DNA]</scope>
    <source>
        <strain evidence="2 3">HMF3257</strain>
    </source>
</reference>
<dbReference type="InterPro" id="IPR029442">
    <property type="entry name" value="GyrI-like"/>
</dbReference>
<dbReference type="InterPro" id="IPR010499">
    <property type="entry name" value="AraC_E-bd"/>
</dbReference>
<dbReference type="InterPro" id="IPR011256">
    <property type="entry name" value="Reg_factor_effector_dom_sf"/>
</dbReference>
<protein>
    <submittedName>
        <fullName evidence="2">GyrI-like domain-containing protein</fullName>
    </submittedName>
</protein>
<dbReference type="Pfam" id="PF06445">
    <property type="entry name" value="GyrI-like"/>
    <property type="match status" value="1"/>
</dbReference>
<dbReference type="AlphaFoldDB" id="A0A327NUI3"/>